<keyword evidence="4" id="KW-0597">Phosphoprotein</keyword>
<dbReference type="GO" id="GO:0016887">
    <property type="term" value="F:ATP hydrolysis activity"/>
    <property type="evidence" value="ECO:0007669"/>
    <property type="project" value="InterPro"/>
</dbReference>
<feature type="region of interest" description="Disordered" evidence="14">
    <location>
        <begin position="1576"/>
        <end position="1607"/>
    </location>
</feature>
<dbReference type="Gene3D" id="1.10.10.60">
    <property type="entry name" value="Homeodomain-like"/>
    <property type="match status" value="1"/>
</dbReference>
<keyword evidence="6" id="KW-0479">Metal-binding</keyword>
<dbReference type="GO" id="GO:0019829">
    <property type="term" value="F:ATPase-coupled monoatomic cation transmembrane transporter activity"/>
    <property type="evidence" value="ECO:0007669"/>
    <property type="project" value="TreeGrafter"/>
</dbReference>
<evidence type="ECO:0000313" key="19">
    <source>
        <dbReference type="Proteomes" id="UP001162156"/>
    </source>
</evidence>
<comment type="similarity">
    <text evidence="3">Belongs to the cation transport ATPase (P-type) (TC 3.A.3) family. Type V subfamily.</text>
</comment>
<dbReference type="SUPFAM" id="SSF56784">
    <property type="entry name" value="HAD-like"/>
    <property type="match status" value="1"/>
</dbReference>
<evidence type="ECO:0000256" key="9">
    <source>
        <dbReference type="ARBA" id="ARBA00022842"/>
    </source>
</evidence>
<evidence type="ECO:0008006" key="20">
    <source>
        <dbReference type="Google" id="ProtNLM"/>
    </source>
</evidence>
<keyword evidence="19" id="KW-1185">Reference proteome</keyword>
<keyword evidence="12 15" id="KW-0472">Membrane</keyword>
<dbReference type="InterPro" id="IPR023214">
    <property type="entry name" value="HAD_sf"/>
</dbReference>
<name>A0AAV8XXN1_9CUCU</name>
<dbReference type="PRINTS" id="PR00119">
    <property type="entry name" value="CATATPASE"/>
</dbReference>
<dbReference type="InterPro" id="IPR008250">
    <property type="entry name" value="ATPase_P-typ_transduc_dom_A_sf"/>
</dbReference>
<protein>
    <recommendedName>
        <fullName evidence="20">Cation-transporting ATPase</fullName>
    </recommendedName>
</protein>
<reference evidence="18" key="1">
    <citation type="journal article" date="2023" name="Insect Mol. Biol.">
        <title>Genome sequencing provides insights into the evolution of gene families encoding plant cell wall-degrading enzymes in longhorned beetles.</title>
        <authorList>
            <person name="Shin N.R."/>
            <person name="Okamura Y."/>
            <person name="Kirsch R."/>
            <person name="Pauchet Y."/>
        </authorList>
    </citation>
    <scope>NUCLEOTIDE SEQUENCE</scope>
    <source>
        <strain evidence="18">RBIC_L_NR</strain>
    </source>
</reference>
<dbReference type="Gene3D" id="2.70.150.10">
    <property type="entry name" value="Calcium-transporting ATPase, cytoplasmic transduction domain A"/>
    <property type="match status" value="1"/>
</dbReference>
<evidence type="ECO:0000256" key="7">
    <source>
        <dbReference type="ARBA" id="ARBA00022741"/>
    </source>
</evidence>
<feature type="transmembrane region" description="Helical" evidence="15">
    <location>
        <begin position="890"/>
        <end position="909"/>
    </location>
</feature>
<organism evidence="18 19">
    <name type="scientific">Rhamnusium bicolor</name>
    <dbReference type="NCBI Taxonomy" id="1586634"/>
    <lineage>
        <taxon>Eukaryota</taxon>
        <taxon>Metazoa</taxon>
        <taxon>Ecdysozoa</taxon>
        <taxon>Arthropoda</taxon>
        <taxon>Hexapoda</taxon>
        <taxon>Insecta</taxon>
        <taxon>Pterygota</taxon>
        <taxon>Neoptera</taxon>
        <taxon>Endopterygota</taxon>
        <taxon>Coleoptera</taxon>
        <taxon>Polyphaga</taxon>
        <taxon>Cucujiformia</taxon>
        <taxon>Chrysomeloidea</taxon>
        <taxon>Cerambycidae</taxon>
        <taxon>Lepturinae</taxon>
        <taxon>Rhagiini</taxon>
        <taxon>Rhamnusium</taxon>
    </lineage>
</organism>
<dbReference type="Pfam" id="PF00122">
    <property type="entry name" value="E1-E2_ATPase"/>
    <property type="match status" value="1"/>
</dbReference>
<evidence type="ECO:0000256" key="6">
    <source>
        <dbReference type="ARBA" id="ARBA00022723"/>
    </source>
</evidence>
<dbReference type="GO" id="GO:0046872">
    <property type="term" value="F:metal ion binding"/>
    <property type="evidence" value="ECO:0007669"/>
    <property type="project" value="UniProtKB-KW"/>
</dbReference>
<dbReference type="SUPFAM" id="SSF81653">
    <property type="entry name" value="Calcium ATPase, transduction domain A"/>
    <property type="match status" value="1"/>
</dbReference>
<evidence type="ECO:0000256" key="3">
    <source>
        <dbReference type="ARBA" id="ARBA00006000"/>
    </source>
</evidence>
<dbReference type="NCBIfam" id="TIGR01494">
    <property type="entry name" value="ATPase_P-type"/>
    <property type="match status" value="2"/>
</dbReference>
<feature type="compositionally biased region" description="Basic and acidic residues" evidence="14">
    <location>
        <begin position="536"/>
        <end position="550"/>
    </location>
</feature>
<evidence type="ECO:0000256" key="4">
    <source>
        <dbReference type="ARBA" id="ARBA00022553"/>
    </source>
</evidence>
<dbReference type="Proteomes" id="UP001162156">
    <property type="component" value="Unassembled WGS sequence"/>
</dbReference>
<dbReference type="EMBL" id="JANEYF010002760">
    <property type="protein sequence ID" value="KAJ8942510.1"/>
    <property type="molecule type" value="Genomic_DNA"/>
</dbReference>
<feature type="transmembrane region" description="Helical" evidence="15">
    <location>
        <begin position="1433"/>
        <end position="1452"/>
    </location>
</feature>
<dbReference type="InterPro" id="IPR001757">
    <property type="entry name" value="P_typ_ATPase"/>
</dbReference>
<dbReference type="InterPro" id="IPR009057">
    <property type="entry name" value="Homeodomain-like_sf"/>
</dbReference>
<dbReference type="InterPro" id="IPR023298">
    <property type="entry name" value="ATPase_P-typ_TM_dom_sf"/>
</dbReference>
<dbReference type="PANTHER" id="PTHR45630">
    <property type="entry name" value="CATION-TRANSPORTING ATPASE-RELATED"/>
    <property type="match status" value="1"/>
</dbReference>
<feature type="transmembrane region" description="Helical" evidence="15">
    <location>
        <begin position="1352"/>
        <end position="1375"/>
    </location>
</feature>
<dbReference type="PROSITE" id="PS00154">
    <property type="entry name" value="ATPASE_E1_E2"/>
    <property type="match status" value="1"/>
</dbReference>
<dbReference type="Pfam" id="PF13246">
    <property type="entry name" value="Cation_ATPase"/>
    <property type="match status" value="1"/>
</dbReference>
<dbReference type="GO" id="GO:0005524">
    <property type="term" value="F:ATP binding"/>
    <property type="evidence" value="ECO:0007669"/>
    <property type="project" value="UniProtKB-KW"/>
</dbReference>
<evidence type="ECO:0000256" key="8">
    <source>
        <dbReference type="ARBA" id="ARBA00022840"/>
    </source>
</evidence>
<dbReference type="InterPro" id="IPR006544">
    <property type="entry name" value="P-type_TPase_V"/>
</dbReference>
<dbReference type="SUPFAM" id="SSF81665">
    <property type="entry name" value="Calcium ATPase, transmembrane domain M"/>
    <property type="match status" value="1"/>
</dbReference>
<keyword evidence="10" id="KW-1278">Translocase</keyword>
<evidence type="ECO:0000256" key="11">
    <source>
        <dbReference type="ARBA" id="ARBA00022989"/>
    </source>
</evidence>
<evidence type="ECO:0000256" key="1">
    <source>
        <dbReference type="ARBA" id="ARBA00004123"/>
    </source>
</evidence>
<gene>
    <name evidence="18" type="ORF">NQ314_010063</name>
</gene>
<proteinExistence type="inferred from homology"/>
<dbReference type="GO" id="GO:0006874">
    <property type="term" value="P:intracellular calcium ion homeostasis"/>
    <property type="evidence" value="ECO:0007669"/>
    <property type="project" value="TreeGrafter"/>
</dbReference>
<evidence type="ECO:0000256" key="13">
    <source>
        <dbReference type="ARBA" id="ARBA00049360"/>
    </source>
</evidence>
<feature type="non-terminal residue" evidence="18">
    <location>
        <position position="1734"/>
    </location>
</feature>
<keyword evidence="9" id="KW-0460">Magnesium</keyword>
<keyword evidence="11 15" id="KW-1133">Transmembrane helix</keyword>
<feature type="region of interest" description="Disordered" evidence="14">
    <location>
        <begin position="447"/>
        <end position="478"/>
    </location>
</feature>
<dbReference type="GO" id="GO:0015203">
    <property type="term" value="F:polyamine transmembrane transporter activity"/>
    <property type="evidence" value="ECO:0007669"/>
    <property type="project" value="TreeGrafter"/>
</dbReference>
<comment type="catalytic activity">
    <reaction evidence="13">
        <text>ATP + H2O = ADP + phosphate + H(+)</text>
        <dbReference type="Rhea" id="RHEA:13065"/>
        <dbReference type="ChEBI" id="CHEBI:15377"/>
        <dbReference type="ChEBI" id="CHEBI:15378"/>
        <dbReference type="ChEBI" id="CHEBI:30616"/>
        <dbReference type="ChEBI" id="CHEBI:43474"/>
        <dbReference type="ChEBI" id="CHEBI:456216"/>
    </reaction>
</comment>
<comment type="caution">
    <text evidence="18">The sequence shown here is derived from an EMBL/GenBank/DDBJ whole genome shotgun (WGS) entry which is preliminary data.</text>
</comment>
<evidence type="ECO:0000256" key="14">
    <source>
        <dbReference type="SAM" id="MobiDB-lite"/>
    </source>
</evidence>
<dbReference type="FunFam" id="1.20.1110.10:FF:000023">
    <property type="entry name" value="Cation-transporting ATPase"/>
    <property type="match status" value="1"/>
</dbReference>
<feature type="transmembrane region" description="Helical" evidence="15">
    <location>
        <begin position="1472"/>
        <end position="1495"/>
    </location>
</feature>
<feature type="domain" description="DDE-1" evidence="17">
    <location>
        <begin position="248"/>
        <end position="418"/>
    </location>
</feature>
<dbReference type="InterPro" id="IPR004875">
    <property type="entry name" value="DDE_SF_endonuclease_dom"/>
</dbReference>
<dbReference type="Gene3D" id="3.40.50.1000">
    <property type="entry name" value="HAD superfamily/HAD-like"/>
    <property type="match status" value="1"/>
</dbReference>
<dbReference type="GO" id="GO:0005634">
    <property type="term" value="C:nucleus"/>
    <property type="evidence" value="ECO:0007669"/>
    <property type="project" value="UniProtKB-SubCell"/>
</dbReference>
<dbReference type="Gene3D" id="3.40.1110.10">
    <property type="entry name" value="Calcium-transporting ATPase, cytoplasmic domain N"/>
    <property type="match status" value="1"/>
</dbReference>
<dbReference type="GO" id="GO:0016020">
    <property type="term" value="C:membrane"/>
    <property type="evidence" value="ECO:0007669"/>
    <property type="project" value="UniProtKB-SubCell"/>
</dbReference>
<sequence>MLTPENVAKMKDDDNLLNHHHVSVSESPPALSVHFENGEFRDLDNIMVRKYIKKTNGPAYTIEDLDRAVSDVVNKNRTYRQAHETYNIPISVIFHRIKGRNIPLNKMGAGRSQALSTEVDEQIVKCLIARSRMGYPCDKNELFQLVADYVLVNNIKTPFKDNKPGPDWYYSFINRHPQLSFKKPEHLQKLHKTARDPEVVYDFYEKLKALMETSNLTDPEKNCFIFNADETGFCTDPSRLRAIGEKACVSADGSCLPPLIVFKGAAVQARWTSDKSYPGTLHAASKNGWMEEPQFFTWFCTSFIPHVKKLRESKGLTNQTAVLLYDGHCSHISVRIVENALMENVKLVKFPSHLTDQIQPLDKCVFGPVKTKWDKLLVEYGKTQMGLSSGRITKAQFSQLLKNVWMSGIIPANIISGFVSTGLCPVDATKFPEDEFDPALLRKYRKQKRLSDSATQTEDKDTTLHEPSSSSEPPKAIDHTKLQVTSVVEIFYNSIKALNYKPDQVGQTMPKKVIPRLKQAKYGEVLTTPEVLQRLKEAEDKKKAKTEKPKNVKQKKKQNKIEKKAKNSRKRKVADSSESEDIDENDLVQDESDDDIPFPGIESAISPIEIDTEEASTSGNNDKRNDTPMEEDDLPLSKFKKQEKHNMEHVTLEFKNIKIDTFLLVEFIGGYRNETKYRYVCVVNSIDEEDGEIIVTGFHALDDQTRTFMMTDGDTSAIDMKMVLAILPTPTNQRNLRSTCHSSDVCTVLRRLPKDTLDEMDTIGYECETISTEFLVPGDILEIPSHGCIMHCDALLLTGNCILNESMLTGESVPVTKTALPNISDVFYDPKEHARHTLFCGTHVIQTRYFGNEKVLAVVVRTGFSTAKGSLVRSILYPPPVDFRFEKDSYRFVTILGFIALSGFIYTIISKVMRGVHARDVILEAFDLITIVVPPALPAAMTIGRFYAQIRLKKNQIFCISPRTINVSGSINCVCFDKTGTLTEDGLDLLCVVPIEERNFRMPVKNVESLPYNLLVYGLMFESTKWVMEEHEVADNNKFNMIFPTVLKPPKNRPSAQQNLNEDQEVGIIREFPFSSSSQRMGVIIRRLNGTHFEYYCKGSPEMVLNFVKKDSVPTDFLDVLESYTQEGYRVIALAHKELKLSYAKVQKVQRDAIEKDLNMLGLIVLENRLKPDTTPCIQALNDANIRVIMVTGDNILTALSVAKDCDIVTPGQSIITVNVDNSHPPRLYYTLTNTKNKLPTDLSILTNSASVVSLETVESQIQTVTNSTMKNDTCRPNMLFNNYRFAMTGKVWGVVKECYPELLPRLCTRGNIFARMAPEQKQQLVQELQSLGYCVEAYTGKLVKETPLSSLMSLSPILSLLLQIILVCIFQVAAFEHLKSEPWYVPFNSTIDEEEVACVENYTLYTVSSFQYIILAVVFSKGYPYRKSIFSNYGFVISTIVMTSISVYLALNPAEFLIDQFELVLPEDFNFRMYMLAYAGANFILSFIVEHFFIDQLIFKRLRFKFHNVDKSKRKYLAVERDLNRDTKWPSLTSDFKSAASPLNPMPSCTAEIVIEKENKFDKNHVLNKLYENSESPSRDSLYSQKTNNSAAFNSPNRPPNNFVPSSPKIQAVFRINGAVPNNETGYFSQEDLLFSSLPSENLTSPSETFKSLSNNTNYDLASSNLNIPDLPYDGTNNSPRHTYTNNLSPSKMSNSSKILENDDTMSNFNSFGRSPPQNADIKSLEMNTLDTN</sequence>
<evidence type="ECO:0000256" key="15">
    <source>
        <dbReference type="SAM" id="Phobius"/>
    </source>
</evidence>
<dbReference type="InterPro" id="IPR023299">
    <property type="entry name" value="ATPase_P-typ_cyto_dom_N"/>
</dbReference>
<keyword evidence="8" id="KW-0067">ATP-binding</keyword>
<evidence type="ECO:0000313" key="18">
    <source>
        <dbReference type="EMBL" id="KAJ8942510.1"/>
    </source>
</evidence>
<feature type="compositionally biased region" description="Acidic residues" evidence="14">
    <location>
        <begin position="577"/>
        <end position="596"/>
    </location>
</feature>
<dbReference type="InterPro" id="IPR018303">
    <property type="entry name" value="ATPase_P-typ_P_site"/>
</dbReference>
<accession>A0AAV8XXN1</accession>
<keyword evidence="5 15" id="KW-0812">Transmembrane</keyword>
<comment type="subcellular location">
    <subcellularLocation>
        <location evidence="2">Membrane</location>
        <topology evidence="2">Multi-pass membrane protein</topology>
    </subcellularLocation>
    <subcellularLocation>
        <location evidence="1">Nucleus</location>
    </subcellularLocation>
</comment>
<evidence type="ECO:0000259" key="17">
    <source>
        <dbReference type="Pfam" id="PF03184"/>
    </source>
</evidence>
<dbReference type="InterPro" id="IPR036412">
    <property type="entry name" value="HAD-like_sf"/>
</dbReference>
<dbReference type="Pfam" id="PF03184">
    <property type="entry name" value="DDE_1"/>
    <property type="match status" value="1"/>
</dbReference>
<feature type="compositionally biased region" description="Polar residues" evidence="14">
    <location>
        <begin position="1576"/>
        <end position="1597"/>
    </location>
</feature>
<keyword evidence="7" id="KW-0547">Nucleotide-binding</keyword>
<dbReference type="GO" id="GO:0140358">
    <property type="term" value="F:P-type transmembrane transporter activity"/>
    <property type="evidence" value="ECO:0007669"/>
    <property type="project" value="InterPro"/>
</dbReference>
<evidence type="ECO:0000256" key="10">
    <source>
        <dbReference type="ARBA" id="ARBA00022967"/>
    </source>
</evidence>
<dbReference type="PANTHER" id="PTHR45630:SF8">
    <property type="entry name" value="CATION-TRANSPORTING ATPASE"/>
    <property type="match status" value="1"/>
</dbReference>
<evidence type="ECO:0000259" key="16">
    <source>
        <dbReference type="Pfam" id="PF00122"/>
    </source>
</evidence>
<evidence type="ECO:0000256" key="2">
    <source>
        <dbReference type="ARBA" id="ARBA00004141"/>
    </source>
</evidence>
<evidence type="ECO:0000256" key="5">
    <source>
        <dbReference type="ARBA" id="ARBA00022692"/>
    </source>
</evidence>
<feature type="region of interest" description="Disordered" evidence="14">
    <location>
        <begin position="536"/>
        <end position="633"/>
    </location>
</feature>
<evidence type="ECO:0000256" key="12">
    <source>
        <dbReference type="ARBA" id="ARBA00023136"/>
    </source>
</evidence>
<dbReference type="SUPFAM" id="SSF46689">
    <property type="entry name" value="Homeodomain-like"/>
    <property type="match status" value="1"/>
</dbReference>
<dbReference type="InterPro" id="IPR059000">
    <property type="entry name" value="ATPase_P-type_domA"/>
</dbReference>
<dbReference type="GO" id="GO:0003676">
    <property type="term" value="F:nucleic acid binding"/>
    <property type="evidence" value="ECO:0007669"/>
    <property type="project" value="InterPro"/>
</dbReference>
<feature type="domain" description="P-type ATPase A" evidence="16">
    <location>
        <begin position="766"/>
        <end position="875"/>
    </location>
</feature>
<dbReference type="Gene3D" id="1.20.1110.10">
    <property type="entry name" value="Calcium-transporting ATPase, transmembrane domain"/>
    <property type="match status" value="1"/>
</dbReference>